<dbReference type="OMA" id="MVYEEFH"/>
<feature type="compositionally biased region" description="Polar residues" evidence="1">
    <location>
        <begin position="260"/>
        <end position="270"/>
    </location>
</feature>
<dbReference type="RGD" id="1587626">
    <property type="gene designation" value="C14h7orf57"/>
</dbReference>
<organism evidence="2 3">
    <name type="scientific">Rattus norvegicus</name>
    <name type="common">Rat</name>
    <dbReference type="NCBI Taxonomy" id="10116"/>
    <lineage>
        <taxon>Eukaryota</taxon>
        <taxon>Metazoa</taxon>
        <taxon>Chordata</taxon>
        <taxon>Craniata</taxon>
        <taxon>Vertebrata</taxon>
        <taxon>Euteleostomi</taxon>
        <taxon>Mammalia</taxon>
        <taxon>Eutheria</taxon>
        <taxon>Euarchontoglires</taxon>
        <taxon>Glires</taxon>
        <taxon>Rodentia</taxon>
        <taxon>Myomorpha</taxon>
        <taxon>Muroidea</taxon>
        <taxon>Muridae</taxon>
        <taxon>Murinae</taxon>
        <taxon>Rattus</taxon>
    </lineage>
</organism>
<proteinExistence type="predicted"/>
<feature type="compositionally biased region" description="Polar residues" evidence="1">
    <location>
        <begin position="208"/>
        <end position="217"/>
    </location>
</feature>
<dbReference type="Pfam" id="PF17662">
    <property type="entry name" value="DUF5524"/>
    <property type="match status" value="1"/>
</dbReference>
<accession>A0A8L2QG77</accession>
<reference evidence="2" key="2">
    <citation type="submission" date="2025-08" db="UniProtKB">
        <authorList>
            <consortium name="Ensembl"/>
        </authorList>
    </citation>
    <scope>IDENTIFICATION</scope>
    <source>
        <strain evidence="2">Brown Norway</strain>
    </source>
</reference>
<feature type="region of interest" description="Disordered" evidence="1">
    <location>
        <begin position="29"/>
        <end position="50"/>
    </location>
</feature>
<protein>
    <submittedName>
        <fullName evidence="2">Similar to human chromosome 7 open reading frame 57</fullName>
    </submittedName>
</protein>
<feature type="compositionally biased region" description="Polar residues" evidence="1">
    <location>
        <begin position="240"/>
        <end position="250"/>
    </location>
</feature>
<feature type="compositionally biased region" description="Basic and acidic residues" evidence="1">
    <location>
        <begin position="221"/>
        <end position="239"/>
    </location>
</feature>
<dbReference type="PANTHER" id="PTHR31097:SF2">
    <property type="entry name" value="CHROMOSOME 7 OPEN READING FRAME 57"/>
    <property type="match status" value="1"/>
</dbReference>
<evidence type="ECO:0000313" key="4">
    <source>
        <dbReference type="RGD" id="1587626"/>
    </source>
</evidence>
<dbReference type="Proteomes" id="UP000002494">
    <property type="component" value="Chromosome 14"/>
</dbReference>
<evidence type="ECO:0000313" key="3">
    <source>
        <dbReference type="Proteomes" id="UP000002494"/>
    </source>
</evidence>
<reference evidence="2" key="1">
    <citation type="submission" date="2024-01" db="EMBL/GenBank/DDBJ databases">
        <title>GRCr8: a new rat reference genome assembly contstructed from accurate long reads and long range scaffolding.</title>
        <authorList>
            <person name="Doris P.A."/>
            <person name="Kalbfleisch T."/>
            <person name="Li K."/>
            <person name="Howe K."/>
            <person name="Wood J."/>
        </authorList>
    </citation>
    <scope>NUCLEOTIDE SEQUENCE [LARGE SCALE GENOMIC DNA]</scope>
    <source>
        <strain evidence="2">Brown Norway</strain>
    </source>
</reference>
<sequence length="311" mass="34931">MRNTSKEVQSTSYRYAPCDWYYHLPVKRSEKPVGAPPASQIPGLSDLRDSPSVNLPRARRYWIKETDSEYVKLAKQGGRPDLLKHFAPGTRQGSPVAYSLPDWYIHHSKPPTSLQREVPAVSIPEYMVYEEFNPDQANGSYESRQGPFDFDRKTIWQREAEELENVKRKVKLPAINSKNSSKAGTPVNNKDSDKSRLSLPPMPGPKTGSPTNFSKLISNGYKDEWLQQQKADSDRRTPKTSEASVSTQSTEDSKSKSSQDTETPQNSETPEGSEKTPGECFAFPGACTPELHINSGTRHAQIHIHEINNNK</sequence>
<dbReference type="GeneTree" id="ENSGT00390000014376"/>
<reference evidence="2" key="3">
    <citation type="submission" date="2025-09" db="UniProtKB">
        <authorList>
            <consortium name="Ensembl"/>
        </authorList>
    </citation>
    <scope>IDENTIFICATION</scope>
    <source>
        <strain evidence="2">Brown Norway</strain>
    </source>
</reference>
<dbReference type="InterPro" id="IPR040247">
    <property type="entry name" value="DUF5524"/>
</dbReference>
<feature type="region of interest" description="Disordered" evidence="1">
    <location>
        <begin position="174"/>
        <end position="282"/>
    </location>
</feature>
<evidence type="ECO:0000256" key="1">
    <source>
        <dbReference type="SAM" id="MobiDB-lite"/>
    </source>
</evidence>
<keyword evidence="3" id="KW-1185">Reference proteome</keyword>
<name>A0A8L2QG77_RAT</name>
<dbReference type="AlphaFoldDB" id="A0A8L2QG77"/>
<dbReference type="PANTHER" id="PTHR31097">
    <property type="entry name" value="SI:DKEY-276J7.1"/>
    <property type="match status" value="1"/>
</dbReference>
<gene>
    <name evidence="2 4" type="primary">C14h7orf57</name>
    <name evidence="4" type="synonym">LOC688553</name>
</gene>
<feature type="compositionally biased region" description="Polar residues" evidence="1">
    <location>
        <begin position="176"/>
        <end position="189"/>
    </location>
</feature>
<dbReference type="Ensembl" id="ENSRNOT00000035922.7">
    <property type="protein sequence ID" value="ENSRNOP00000031005.5"/>
    <property type="gene ID" value="ENSRNOG00000037632.5"/>
</dbReference>
<evidence type="ECO:0000313" key="2">
    <source>
        <dbReference type="Ensembl" id="ENSRNOP00000031005.5"/>
    </source>
</evidence>